<proteinExistence type="predicted"/>
<evidence type="ECO:0000313" key="2">
    <source>
        <dbReference type="EMBL" id="VFQ96801.1"/>
    </source>
</evidence>
<feature type="signal peptide" evidence="1">
    <location>
        <begin position="1"/>
        <end position="26"/>
    </location>
</feature>
<dbReference type="EMBL" id="OOIL02006271">
    <property type="protein sequence ID" value="VFQ96801.1"/>
    <property type="molecule type" value="Genomic_DNA"/>
</dbReference>
<reference evidence="2 3" key="1">
    <citation type="submission" date="2018-04" db="EMBL/GenBank/DDBJ databases">
        <authorList>
            <person name="Vogel A."/>
        </authorList>
    </citation>
    <scope>NUCLEOTIDE SEQUENCE [LARGE SCALE GENOMIC DNA]</scope>
</reference>
<dbReference type="OrthoDB" id="1304455at2759"/>
<dbReference type="InterPro" id="IPR036397">
    <property type="entry name" value="RNaseH_sf"/>
</dbReference>
<evidence type="ECO:0000313" key="3">
    <source>
        <dbReference type="Proteomes" id="UP000595140"/>
    </source>
</evidence>
<sequence>MRSSSPPTSNVFVLFMIRLCPSISSTAMPFVQWGVDLVGALPRGTGDVRYVIVAINYFTKLVEAATLATEVGSLQRGLDRGAALHLIDLLDHAPESDRGDPLCFMLRLRGKGTRRDLHLRHDSLRGDLRSRMQQKSFGGRAPSRT</sequence>
<dbReference type="Gene3D" id="3.30.420.10">
    <property type="entry name" value="Ribonuclease H-like superfamily/Ribonuclease H"/>
    <property type="match status" value="1"/>
</dbReference>
<keyword evidence="1" id="KW-0732">Signal</keyword>
<keyword evidence="3" id="KW-1185">Reference proteome</keyword>
<organism evidence="2 3">
    <name type="scientific">Cuscuta campestris</name>
    <dbReference type="NCBI Taxonomy" id="132261"/>
    <lineage>
        <taxon>Eukaryota</taxon>
        <taxon>Viridiplantae</taxon>
        <taxon>Streptophyta</taxon>
        <taxon>Embryophyta</taxon>
        <taxon>Tracheophyta</taxon>
        <taxon>Spermatophyta</taxon>
        <taxon>Magnoliopsida</taxon>
        <taxon>eudicotyledons</taxon>
        <taxon>Gunneridae</taxon>
        <taxon>Pentapetalae</taxon>
        <taxon>asterids</taxon>
        <taxon>lamiids</taxon>
        <taxon>Solanales</taxon>
        <taxon>Convolvulaceae</taxon>
        <taxon>Cuscuteae</taxon>
        <taxon>Cuscuta</taxon>
        <taxon>Cuscuta subgen. Grammica</taxon>
        <taxon>Cuscuta sect. Cleistogrammica</taxon>
    </lineage>
</organism>
<accession>A0A484N672</accession>
<protein>
    <submittedName>
        <fullName evidence="2">Uncharacterized protein</fullName>
    </submittedName>
</protein>
<feature type="chain" id="PRO_5019768677" evidence="1">
    <location>
        <begin position="27"/>
        <end position="145"/>
    </location>
</feature>
<dbReference type="Proteomes" id="UP000595140">
    <property type="component" value="Unassembled WGS sequence"/>
</dbReference>
<name>A0A484N672_9ASTE</name>
<gene>
    <name evidence="2" type="ORF">CCAM_LOCUS38577</name>
</gene>
<dbReference type="AlphaFoldDB" id="A0A484N672"/>
<dbReference type="GO" id="GO:0003676">
    <property type="term" value="F:nucleic acid binding"/>
    <property type="evidence" value="ECO:0007669"/>
    <property type="project" value="InterPro"/>
</dbReference>
<evidence type="ECO:0000256" key="1">
    <source>
        <dbReference type="SAM" id="SignalP"/>
    </source>
</evidence>